<proteinExistence type="predicted"/>
<dbReference type="CDD" id="cd00586">
    <property type="entry name" value="4HBT"/>
    <property type="match status" value="1"/>
</dbReference>
<evidence type="ECO:0000313" key="1">
    <source>
        <dbReference type="EMBL" id="SCS42151.1"/>
    </source>
</evidence>
<reference evidence="2 4" key="1">
    <citation type="submission" date="2016-09" db="EMBL/GenBank/DDBJ databases">
        <authorList>
            <consortium name="Pathogen Informatics"/>
        </authorList>
    </citation>
    <scope>NUCLEOTIDE SEQUENCE [LARGE SCALE GENOMIC DNA]</scope>
    <source>
        <strain evidence="2 4">82B</strain>
    </source>
</reference>
<dbReference type="RefSeq" id="WP_069994612.1">
    <property type="nucleotide sequence ID" value="NZ_FMPG01000002.1"/>
</dbReference>
<evidence type="ECO:0000313" key="3">
    <source>
        <dbReference type="Proteomes" id="UP000095412"/>
    </source>
</evidence>
<name>A0A1D4HYF0_9STAP</name>
<dbReference type="PANTHER" id="PTHR31793:SF2">
    <property type="entry name" value="BLR1345 PROTEIN"/>
    <property type="match status" value="1"/>
</dbReference>
<gene>
    <name evidence="2" type="primary">fcbC</name>
    <name evidence="2" type="ORF">SAMEA2297795_00798</name>
    <name evidence="1" type="ORF">SAMEA2297796_00476</name>
</gene>
<dbReference type="EMBL" id="FMPG01000002">
    <property type="protein sequence ID" value="SCS60679.1"/>
    <property type="molecule type" value="Genomic_DNA"/>
</dbReference>
<dbReference type="Proteomes" id="UP000095768">
    <property type="component" value="Unassembled WGS sequence"/>
</dbReference>
<dbReference type="GO" id="GO:0047617">
    <property type="term" value="F:fatty acyl-CoA hydrolase activity"/>
    <property type="evidence" value="ECO:0007669"/>
    <property type="project" value="TreeGrafter"/>
</dbReference>
<keyword evidence="3" id="KW-1185">Reference proteome</keyword>
<accession>A0A1D4HYF0</accession>
<dbReference type="Gene3D" id="3.10.129.10">
    <property type="entry name" value="Hotdog Thioesterase"/>
    <property type="match status" value="1"/>
</dbReference>
<organism evidence="2 4">
    <name type="scientific">Staphylococcus caeli</name>
    <dbReference type="NCBI Taxonomy" id="2201815"/>
    <lineage>
        <taxon>Bacteria</taxon>
        <taxon>Bacillati</taxon>
        <taxon>Bacillota</taxon>
        <taxon>Bacilli</taxon>
        <taxon>Bacillales</taxon>
        <taxon>Staphylococcaceae</taxon>
        <taxon>Staphylococcus</taxon>
    </lineage>
</organism>
<dbReference type="SUPFAM" id="SSF54637">
    <property type="entry name" value="Thioesterase/thiol ester dehydrase-isomerase"/>
    <property type="match status" value="1"/>
</dbReference>
<dbReference type="AlphaFoldDB" id="A0A1D4HYF0"/>
<protein>
    <submittedName>
        <fullName evidence="1 2">Thioesterase</fullName>
    </submittedName>
</protein>
<reference evidence="1 3" key="2">
    <citation type="submission" date="2016-09" db="EMBL/GenBank/DDBJ databases">
        <authorList>
            <consortium name="Pathogen Informatics"/>
            <person name="Sun Q."/>
            <person name="Inoue M."/>
        </authorList>
    </citation>
    <scope>NUCLEOTIDE SEQUENCE [LARGE SCALE GENOMIC DNA]</scope>
    <source>
        <strain evidence="1 3">82C</strain>
    </source>
</reference>
<dbReference type="Proteomes" id="UP000095412">
    <property type="component" value="Unassembled WGS sequence"/>
</dbReference>
<evidence type="ECO:0000313" key="4">
    <source>
        <dbReference type="Proteomes" id="UP000095768"/>
    </source>
</evidence>
<dbReference type="OrthoDB" id="6117985at2"/>
<dbReference type="Pfam" id="PF13279">
    <property type="entry name" value="4HBT_2"/>
    <property type="match status" value="1"/>
</dbReference>
<dbReference type="InterPro" id="IPR029069">
    <property type="entry name" value="HotDog_dom_sf"/>
</dbReference>
<evidence type="ECO:0000313" key="2">
    <source>
        <dbReference type="EMBL" id="SCS60679.1"/>
    </source>
</evidence>
<dbReference type="EMBL" id="FMPI01000002">
    <property type="protein sequence ID" value="SCS42151.1"/>
    <property type="molecule type" value="Genomic_DNA"/>
</dbReference>
<dbReference type="InterPro" id="IPR050563">
    <property type="entry name" value="4-hydroxybenzoyl-CoA_TE"/>
</dbReference>
<dbReference type="PANTHER" id="PTHR31793">
    <property type="entry name" value="4-HYDROXYBENZOYL-COA THIOESTERASE FAMILY MEMBER"/>
    <property type="match status" value="1"/>
</dbReference>
<sequence length="156" mass="18465">MTEEYIYQNTVQPTWIDNNNHMHDAQYYAVFSDAVAGFFASLGFSREYRQSQEVTMFTIEAHISFLKELILDEAFYIKVHIYNYDAKRVHLFLNMYNNQDEHNATYEVMMMGVSNQQRKSMNFPEPIQAKIKAYFDQQQLFETPKQLGHVIGIPQK</sequence>